<comment type="cofactor">
    <cofactor evidence="1">
        <name>Mn(2+)</name>
        <dbReference type="ChEBI" id="CHEBI:29035"/>
    </cofactor>
</comment>
<keyword evidence="6" id="KW-0464">Manganese</keyword>
<evidence type="ECO:0000256" key="1">
    <source>
        <dbReference type="ARBA" id="ARBA00001936"/>
    </source>
</evidence>
<comment type="cofactor">
    <cofactor evidence="2">
        <name>Mg(2+)</name>
        <dbReference type="ChEBI" id="CHEBI:18420"/>
    </cofactor>
</comment>
<dbReference type="PANTHER" id="PTHR12992">
    <property type="entry name" value="NUDIX HYDROLASE"/>
    <property type="match status" value="1"/>
</dbReference>
<dbReference type="PANTHER" id="PTHR12992:SF24">
    <property type="entry name" value="PEROXISOMAL COENZYME A DIPHOSPHATASE NUDT7"/>
    <property type="match status" value="1"/>
</dbReference>
<evidence type="ECO:0000313" key="9">
    <source>
        <dbReference type="Proteomes" id="UP001530293"/>
    </source>
</evidence>
<evidence type="ECO:0000256" key="6">
    <source>
        <dbReference type="ARBA" id="ARBA00023211"/>
    </source>
</evidence>
<dbReference type="SUPFAM" id="SSF55811">
    <property type="entry name" value="Nudix"/>
    <property type="match status" value="1"/>
</dbReference>
<evidence type="ECO:0000256" key="5">
    <source>
        <dbReference type="ARBA" id="ARBA00022842"/>
    </source>
</evidence>
<proteinExistence type="predicted"/>
<evidence type="ECO:0000259" key="7">
    <source>
        <dbReference type="PROSITE" id="PS51462"/>
    </source>
</evidence>
<dbReference type="CDD" id="cd03426">
    <property type="entry name" value="NUDIX_CoAse_Nudt7"/>
    <property type="match status" value="1"/>
</dbReference>
<sequence>MINVGSAVVNSLLLAFATNNSNGFSTFRNKQPTSITITAPIINNIMTDERMIAGSNGDIISRLRSLGMDKKELKRHARLRRASILVPLFERSHHSNSNNKDASPAASSSSNIHVLFTQRLSNMASHAGEVCFPGGVQDTEDCQDDVQTALREAYEEVGLENQYIDCIARMNTVESKHSLCVTPIIGWIHPPSKAEPSELQLNAEEVDIAFAVPLQYFANPTNCHSIDMYKWKGGNVEIRTYLYDDPESGRQFKIWGLTAHVVHKVAQLAFGGGEIKTKSECMFPYCK</sequence>
<dbReference type="AlphaFoldDB" id="A0ABD3N7M9"/>
<evidence type="ECO:0000256" key="3">
    <source>
        <dbReference type="ARBA" id="ARBA00022723"/>
    </source>
</evidence>
<evidence type="ECO:0000313" key="8">
    <source>
        <dbReference type="EMBL" id="KAL3772074.1"/>
    </source>
</evidence>
<protein>
    <recommendedName>
        <fullName evidence="7">Nudix hydrolase domain-containing protein</fullName>
    </recommendedName>
</protein>
<dbReference type="Gene3D" id="3.90.79.10">
    <property type="entry name" value="Nucleoside Triphosphate Pyrophosphohydrolase"/>
    <property type="match status" value="1"/>
</dbReference>
<reference evidence="8 9" key="1">
    <citation type="submission" date="2024-10" db="EMBL/GenBank/DDBJ databases">
        <title>Updated reference genomes for cyclostephanoid diatoms.</title>
        <authorList>
            <person name="Roberts W.R."/>
            <person name="Alverson A.J."/>
        </authorList>
    </citation>
    <scope>NUCLEOTIDE SEQUENCE [LARGE SCALE GENOMIC DNA]</scope>
    <source>
        <strain evidence="8 9">AJA232-27</strain>
    </source>
</reference>
<accession>A0ABD3N7M9</accession>
<dbReference type="GO" id="GO:0016787">
    <property type="term" value="F:hydrolase activity"/>
    <property type="evidence" value="ECO:0007669"/>
    <property type="project" value="UniProtKB-KW"/>
</dbReference>
<evidence type="ECO:0000256" key="4">
    <source>
        <dbReference type="ARBA" id="ARBA00022801"/>
    </source>
</evidence>
<dbReference type="InterPro" id="IPR045121">
    <property type="entry name" value="CoAse"/>
</dbReference>
<dbReference type="PROSITE" id="PS51462">
    <property type="entry name" value="NUDIX"/>
    <property type="match status" value="1"/>
</dbReference>
<dbReference type="InterPro" id="IPR015797">
    <property type="entry name" value="NUDIX_hydrolase-like_dom_sf"/>
</dbReference>
<comment type="caution">
    <text evidence="8">The sequence shown here is derived from an EMBL/GenBank/DDBJ whole genome shotgun (WGS) entry which is preliminary data.</text>
</comment>
<keyword evidence="5" id="KW-0460">Magnesium</keyword>
<keyword evidence="3" id="KW-0479">Metal-binding</keyword>
<dbReference type="EMBL" id="JALLBG020000017">
    <property type="protein sequence ID" value="KAL3772074.1"/>
    <property type="molecule type" value="Genomic_DNA"/>
</dbReference>
<organism evidence="8 9">
    <name type="scientific">Discostella pseudostelligera</name>
    <dbReference type="NCBI Taxonomy" id="259834"/>
    <lineage>
        <taxon>Eukaryota</taxon>
        <taxon>Sar</taxon>
        <taxon>Stramenopiles</taxon>
        <taxon>Ochrophyta</taxon>
        <taxon>Bacillariophyta</taxon>
        <taxon>Coscinodiscophyceae</taxon>
        <taxon>Thalassiosirophycidae</taxon>
        <taxon>Stephanodiscales</taxon>
        <taxon>Stephanodiscaceae</taxon>
        <taxon>Discostella</taxon>
    </lineage>
</organism>
<dbReference type="InterPro" id="IPR000086">
    <property type="entry name" value="NUDIX_hydrolase_dom"/>
</dbReference>
<keyword evidence="4" id="KW-0378">Hydrolase</keyword>
<evidence type="ECO:0000256" key="2">
    <source>
        <dbReference type="ARBA" id="ARBA00001946"/>
    </source>
</evidence>
<feature type="domain" description="Nudix hydrolase" evidence="7">
    <location>
        <begin position="79"/>
        <end position="234"/>
    </location>
</feature>
<dbReference type="Proteomes" id="UP001530293">
    <property type="component" value="Unassembled WGS sequence"/>
</dbReference>
<name>A0ABD3N7M9_9STRA</name>
<keyword evidence="9" id="KW-1185">Reference proteome</keyword>
<gene>
    <name evidence="8" type="ORF">ACHAWU_008096</name>
</gene>
<dbReference type="GO" id="GO:0046872">
    <property type="term" value="F:metal ion binding"/>
    <property type="evidence" value="ECO:0007669"/>
    <property type="project" value="UniProtKB-KW"/>
</dbReference>